<dbReference type="Proteomes" id="UP000009232">
    <property type="component" value="Chromosome"/>
</dbReference>
<dbReference type="PANTHER" id="PTHR43434">
    <property type="entry name" value="PHOSPHOGLYCOLATE PHOSPHATASE"/>
    <property type="match status" value="1"/>
</dbReference>
<protein>
    <submittedName>
        <fullName evidence="1">HAD-superfamily hydrolase, subfamily IA, variant 3</fullName>
    </submittedName>
</protein>
<dbReference type="HOGENOM" id="CLU_106706_0_0_6"/>
<dbReference type="InterPro" id="IPR036412">
    <property type="entry name" value="HAD-like_sf"/>
</dbReference>
<dbReference type="RefSeq" id="WP_013834984.1">
    <property type="nucleotide sequence ID" value="NC_015581.1"/>
</dbReference>
<reference evidence="1 2" key="1">
    <citation type="submission" date="2011-05" db="EMBL/GenBank/DDBJ databases">
        <title>Complete sequence of Thioalkalimicrobium cyclicum ALM1.</title>
        <authorList>
            <consortium name="US DOE Joint Genome Institute"/>
            <person name="Lucas S."/>
            <person name="Han J."/>
            <person name="Lapidus A."/>
            <person name="Cheng J.-F."/>
            <person name="Goodwin L."/>
            <person name="Pitluck S."/>
            <person name="Peters L."/>
            <person name="Mikhailova N."/>
            <person name="Davenport K."/>
            <person name="Han C."/>
            <person name="Tapia R."/>
            <person name="Land M."/>
            <person name="Hauser L."/>
            <person name="Kyrpides N."/>
            <person name="Ivanova N."/>
            <person name="Pagani I."/>
            <person name="Kappler U."/>
            <person name="Woyke T."/>
        </authorList>
    </citation>
    <scope>NUCLEOTIDE SEQUENCE [LARGE SCALE GENOMIC DNA]</scope>
    <source>
        <strain evidence="2">DSM 14477 / JCM 11371 / ALM1</strain>
    </source>
</reference>
<dbReference type="GO" id="GO:0006281">
    <property type="term" value="P:DNA repair"/>
    <property type="evidence" value="ECO:0007669"/>
    <property type="project" value="TreeGrafter"/>
</dbReference>
<dbReference type="KEGG" id="tcy:Thicy_0429"/>
<dbReference type="OrthoDB" id="9773910at2"/>
<dbReference type="AlphaFoldDB" id="F6DB95"/>
<dbReference type="PANTHER" id="PTHR43434:SF3">
    <property type="entry name" value="GMP_IMP NUCLEOTIDASE YRFG"/>
    <property type="match status" value="1"/>
</dbReference>
<dbReference type="Gene3D" id="3.40.50.1000">
    <property type="entry name" value="HAD superfamily/HAD-like"/>
    <property type="match status" value="1"/>
</dbReference>
<dbReference type="InterPro" id="IPR023214">
    <property type="entry name" value="HAD_sf"/>
</dbReference>
<dbReference type="SFLD" id="SFLDG01129">
    <property type="entry name" value="C1.5:_HAD__Beta-PGM__Phosphata"/>
    <property type="match status" value="1"/>
</dbReference>
<organism evidence="1 2">
    <name type="scientific">Thiomicrospira cyclica (strain DSM 14477 / JCM 11371 / ALM1)</name>
    <name type="common">Thioalkalimicrobium cyclicum</name>
    <dbReference type="NCBI Taxonomy" id="717773"/>
    <lineage>
        <taxon>Bacteria</taxon>
        <taxon>Pseudomonadati</taxon>
        <taxon>Pseudomonadota</taxon>
        <taxon>Gammaproteobacteria</taxon>
        <taxon>Thiotrichales</taxon>
        <taxon>Piscirickettsiaceae</taxon>
        <taxon>Thiomicrospira</taxon>
    </lineage>
</organism>
<dbReference type="NCBIfam" id="TIGR01509">
    <property type="entry name" value="HAD-SF-IA-v3"/>
    <property type="match status" value="1"/>
</dbReference>
<dbReference type="Pfam" id="PF00702">
    <property type="entry name" value="Hydrolase"/>
    <property type="match status" value="1"/>
</dbReference>
<dbReference type="NCBIfam" id="NF011564">
    <property type="entry name" value="PRK14988.1"/>
    <property type="match status" value="1"/>
</dbReference>
<dbReference type="SFLD" id="SFLDS00003">
    <property type="entry name" value="Haloacid_Dehalogenase"/>
    <property type="match status" value="1"/>
</dbReference>
<name>F6DB95_THICA</name>
<accession>F6DB95</accession>
<evidence type="ECO:0000313" key="1">
    <source>
        <dbReference type="EMBL" id="AEG31203.1"/>
    </source>
</evidence>
<dbReference type="STRING" id="717773.Thicy_0429"/>
<dbReference type="EMBL" id="CP002776">
    <property type="protein sequence ID" value="AEG31203.1"/>
    <property type="molecule type" value="Genomic_DNA"/>
</dbReference>
<dbReference type="GO" id="GO:0005829">
    <property type="term" value="C:cytosol"/>
    <property type="evidence" value="ECO:0007669"/>
    <property type="project" value="TreeGrafter"/>
</dbReference>
<dbReference type="GO" id="GO:0008967">
    <property type="term" value="F:phosphoglycolate phosphatase activity"/>
    <property type="evidence" value="ECO:0007669"/>
    <property type="project" value="TreeGrafter"/>
</dbReference>
<keyword evidence="1" id="KW-0378">Hydrolase</keyword>
<dbReference type="CDD" id="cd01427">
    <property type="entry name" value="HAD_like"/>
    <property type="match status" value="1"/>
</dbReference>
<gene>
    <name evidence="1" type="ordered locus">Thicy_0429</name>
</gene>
<dbReference type="SUPFAM" id="SSF56784">
    <property type="entry name" value="HAD-like"/>
    <property type="match status" value="1"/>
</dbReference>
<keyword evidence="2" id="KW-1185">Reference proteome</keyword>
<dbReference type="InterPro" id="IPR050155">
    <property type="entry name" value="HAD-like_hydrolase_sf"/>
</dbReference>
<evidence type="ECO:0000313" key="2">
    <source>
        <dbReference type="Proteomes" id="UP000009232"/>
    </source>
</evidence>
<proteinExistence type="predicted"/>
<dbReference type="InterPro" id="IPR006439">
    <property type="entry name" value="HAD-SF_hydro_IA"/>
</dbReference>
<sequence>MHPDRWQEIDTILLDMDGTLLDLHFDWTFWMDYLPKAYAEHHQLSLADAQHTVRTAITEQTGTLNWYCLDYWSERFELSVADLKHDIKHLIRAHPDVLVFLDALKKNHKQVIMVTNAHRDALALKLEMTQIAPYFDHMISAHDYRCPKEDPSLWSKIQQDFPFDPERTLLIDDNIRALQTAETFGIKYLLAAIHVSPHLDKIDPQGYDFFEFYTEIMPPLLDNQVKT</sequence>
<dbReference type="eggNOG" id="COG0637">
    <property type="taxonomic scope" value="Bacteria"/>
</dbReference>